<protein>
    <recommendedName>
        <fullName evidence="1">Endonuclease/exonuclease/phosphatase domain-containing protein</fullName>
    </recommendedName>
</protein>
<comment type="caution">
    <text evidence="2">The sequence shown here is derived from an EMBL/GenBank/DDBJ whole genome shotgun (WGS) entry which is preliminary data.</text>
</comment>
<dbReference type="Gene3D" id="3.60.10.10">
    <property type="entry name" value="Endonuclease/exonuclease/phosphatase"/>
    <property type="match status" value="1"/>
</dbReference>
<dbReference type="SUPFAM" id="SSF56219">
    <property type="entry name" value="DNase I-like"/>
    <property type="match status" value="1"/>
</dbReference>
<keyword evidence="3" id="KW-1185">Reference proteome</keyword>
<proteinExistence type="predicted"/>
<evidence type="ECO:0000313" key="2">
    <source>
        <dbReference type="EMBL" id="GAA5483187.1"/>
    </source>
</evidence>
<gene>
    <name evidence="2" type="ORF">Hsar01_02416</name>
</gene>
<feature type="domain" description="Endonuclease/exonuclease/phosphatase" evidence="1">
    <location>
        <begin position="48"/>
        <end position="321"/>
    </location>
</feature>
<dbReference type="PANTHER" id="PTHR41349:SF1">
    <property type="entry name" value="PROTEIN CBG08683"/>
    <property type="match status" value="1"/>
</dbReference>
<name>A0ABP9UR68_9BACT</name>
<dbReference type="InterPro" id="IPR005135">
    <property type="entry name" value="Endo/exonuclease/phosphatase"/>
</dbReference>
<dbReference type="Pfam" id="PF03372">
    <property type="entry name" value="Exo_endo_phos"/>
    <property type="match status" value="1"/>
</dbReference>
<dbReference type="Proteomes" id="UP001476282">
    <property type="component" value="Unassembled WGS sequence"/>
</dbReference>
<dbReference type="EMBL" id="BAABRI010000012">
    <property type="protein sequence ID" value="GAA5483187.1"/>
    <property type="molecule type" value="Genomic_DNA"/>
</dbReference>
<organism evidence="2 3">
    <name type="scientific">Haloferula sargassicola</name>
    <dbReference type="NCBI Taxonomy" id="490096"/>
    <lineage>
        <taxon>Bacteria</taxon>
        <taxon>Pseudomonadati</taxon>
        <taxon>Verrucomicrobiota</taxon>
        <taxon>Verrucomicrobiia</taxon>
        <taxon>Verrucomicrobiales</taxon>
        <taxon>Verrucomicrobiaceae</taxon>
        <taxon>Haloferula</taxon>
    </lineage>
</organism>
<evidence type="ECO:0000313" key="3">
    <source>
        <dbReference type="Proteomes" id="UP001476282"/>
    </source>
</evidence>
<dbReference type="PANTHER" id="PTHR41349">
    <property type="match status" value="1"/>
</dbReference>
<dbReference type="InterPro" id="IPR036691">
    <property type="entry name" value="Endo/exonu/phosph_ase_sf"/>
</dbReference>
<sequence>MEAAGKRARKTRSMPVRSSRCLNRVFTTLLGSLAPGIVAAAGPAFTVMSFNTWHDLSQVKNGFEKGREAIRRSGADIVCLQESTPQTSTRLAEELGWHRAENGTGSVEILSRFPVVETYAGKEPTPDRFIGARFLLGDEPRREVIVFNTHLDYVHYGPYAAARPQATPASTLAENRRSERVPQITAVLNAMKPYLTAADSLPVILTGDFNGPSHLDWTQAAAANHHGIGPVAWPESRLVIDRGMVDSFRHRHPDPVAMPGTTWSAIHKDSEPQDRIDFIYHKGTALRLVDSRVFTTEVETTIGAWGSDKTPVETNTWPSDHAAVVSSYCFDAASSTPGE</sequence>
<reference evidence="2 3" key="1">
    <citation type="submission" date="2024-02" db="EMBL/GenBank/DDBJ databases">
        <title>Haloferula sargassicola NBRC 104335.</title>
        <authorList>
            <person name="Ichikawa N."/>
            <person name="Katano-Makiyama Y."/>
            <person name="Hidaka K."/>
        </authorList>
    </citation>
    <scope>NUCLEOTIDE SEQUENCE [LARGE SCALE GENOMIC DNA]</scope>
    <source>
        <strain evidence="2 3">NBRC 104335</strain>
    </source>
</reference>
<evidence type="ECO:0000259" key="1">
    <source>
        <dbReference type="Pfam" id="PF03372"/>
    </source>
</evidence>
<accession>A0ABP9UR68</accession>